<reference evidence="1" key="1">
    <citation type="submission" date="2021-11" db="EMBL/GenBank/DDBJ databases">
        <authorList>
            <person name="Rong C."/>
            <person name="Yang Y."/>
            <person name="Li S."/>
            <person name="Zhou K."/>
            <person name="Xu Y."/>
            <person name="Zhang R."/>
            <person name="Zhang Y."/>
        </authorList>
    </citation>
    <scope>NUCLEOTIDE SEQUENCE</scope>
</reference>
<evidence type="ECO:0000313" key="2">
    <source>
        <dbReference type="Proteomes" id="UP000829362"/>
    </source>
</evidence>
<sequence length="103" mass="10803">MSDYKVTLTRPNAPGHLREVIIRDAANENDAIDIAENMYGGEARIAVLHCGGGGGSSSSDDDGEVVLGILALILIAGVVYAAIHAWQIILAIGAVGFILWLFV</sequence>
<dbReference type="Proteomes" id="UP000829362">
    <property type="component" value="Segment"/>
</dbReference>
<gene>
    <name evidence="1" type="ORF">SSZBM1_35</name>
</gene>
<evidence type="ECO:0000313" key="1">
    <source>
        <dbReference type="EMBL" id="UNH61152.1"/>
    </source>
</evidence>
<accession>A0AC61TSE3</accession>
<keyword evidence="2" id="KW-1185">Reference proteome</keyword>
<name>A0AC61TSE3_9CAUD</name>
<dbReference type="EMBL" id="OL473597">
    <property type="protein sequence ID" value="UNH61152.1"/>
    <property type="molecule type" value="Genomic_DNA"/>
</dbReference>
<proteinExistence type="predicted"/>
<protein>
    <submittedName>
        <fullName evidence="1">Uncharacterized protein</fullName>
    </submittedName>
</protein>
<organism evidence="1 2">
    <name type="scientific">Synechococcus phage S-SZBM1</name>
    <dbReference type="NCBI Taxonomy" id="2926475"/>
    <lineage>
        <taxon>Viruses</taxon>
        <taxon>Duplodnaviria</taxon>
        <taxon>Heunggongvirae</taxon>
        <taxon>Uroviricota</taxon>
        <taxon>Caudoviricetes</taxon>
        <taxon>Pantevenvirales</taxon>
        <taxon>Kyanoviridae</taxon>
        <taxon>Shenzhenivirus</taxon>
        <taxon>Shenzhenivirus sszbm1</taxon>
    </lineage>
</organism>